<dbReference type="InterPro" id="IPR022791">
    <property type="entry name" value="L-PG_synthase/AglD"/>
</dbReference>
<dbReference type="AlphaFoldDB" id="A0A7X0JDX6"/>
<keyword evidence="5 6" id="KW-0472">Membrane</keyword>
<keyword evidence="7" id="KW-0012">Acyltransferase</keyword>
<keyword evidence="3 6" id="KW-0812">Transmembrane</keyword>
<comment type="caution">
    <text evidence="7">The sequence shown here is derived from an EMBL/GenBank/DDBJ whole genome shotgun (WGS) entry which is preliminary data.</text>
</comment>
<comment type="subcellular location">
    <subcellularLocation>
        <location evidence="1">Cell membrane</location>
        <topology evidence="1">Multi-pass membrane protein</topology>
    </subcellularLocation>
</comment>
<feature type="transmembrane region" description="Helical" evidence="6">
    <location>
        <begin position="230"/>
        <end position="252"/>
    </location>
</feature>
<organism evidence="7 8">
    <name type="scientific">Sphingomonas endophytica</name>
    <dbReference type="NCBI Taxonomy" id="869719"/>
    <lineage>
        <taxon>Bacteria</taxon>
        <taxon>Pseudomonadati</taxon>
        <taxon>Pseudomonadota</taxon>
        <taxon>Alphaproteobacteria</taxon>
        <taxon>Sphingomonadales</taxon>
        <taxon>Sphingomonadaceae</taxon>
        <taxon>Sphingomonas</taxon>
    </lineage>
</organism>
<keyword evidence="4 6" id="KW-1133">Transmembrane helix</keyword>
<evidence type="ECO:0000256" key="4">
    <source>
        <dbReference type="ARBA" id="ARBA00022989"/>
    </source>
</evidence>
<feature type="transmembrane region" description="Helical" evidence="6">
    <location>
        <begin position="78"/>
        <end position="98"/>
    </location>
</feature>
<evidence type="ECO:0000256" key="6">
    <source>
        <dbReference type="SAM" id="Phobius"/>
    </source>
</evidence>
<evidence type="ECO:0000313" key="7">
    <source>
        <dbReference type="EMBL" id="MBB6504982.1"/>
    </source>
</evidence>
<feature type="transmembrane region" description="Helical" evidence="6">
    <location>
        <begin position="272"/>
        <end position="298"/>
    </location>
</feature>
<sequence>MRHLLVVAATIAVLAVSGVALHHLLAGIVWNDVVTAVHAIPTAALALSAVLTAVSYFILTGFDVLALRLVGRRVPYPVTALAAFTSYIFSHNLGFAALTGGAARYRIYGRHGVPLGDVGQIMIVAGVTFWLGAFLLLGLAFVVLPDLPAIGDRAVPPAFQTAAGLATLALLAGYMIALAILDGRSVRLWRWQVRLPTWRMAVAQFALGTLDLLTATAVLFVLLPAPDVALYPLVLVGYLLAIISSLLVHAPGGLGVFEVVMLAALPQIERTGLVAALLTFRLVYYLIPLALGVVLFAGHEVVALRRSRDA</sequence>
<gene>
    <name evidence="7" type="ORF">F4693_001963</name>
</gene>
<feature type="transmembrane region" description="Helical" evidence="6">
    <location>
        <begin position="157"/>
        <end position="181"/>
    </location>
</feature>
<reference evidence="7 8" key="2">
    <citation type="submission" date="2020-08" db="EMBL/GenBank/DDBJ databases">
        <authorList>
            <person name="Partida-Martinez L."/>
            <person name="Huntemann M."/>
            <person name="Clum A."/>
            <person name="Wang J."/>
            <person name="Palaniappan K."/>
            <person name="Ritter S."/>
            <person name="Chen I.-M."/>
            <person name="Stamatis D."/>
            <person name="Reddy T."/>
            <person name="O'Malley R."/>
            <person name="Daum C."/>
            <person name="Shapiro N."/>
            <person name="Ivanova N."/>
            <person name="Kyrpides N."/>
            <person name="Woyke T."/>
        </authorList>
    </citation>
    <scope>NUCLEOTIDE SEQUENCE [LARGE SCALE GENOMIC DNA]</scope>
    <source>
        <strain evidence="7 8">AS3.13</strain>
    </source>
</reference>
<dbReference type="GO" id="GO:0005886">
    <property type="term" value="C:plasma membrane"/>
    <property type="evidence" value="ECO:0007669"/>
    <property type="project" value="UniProtKB-SubCell"/>
</dbReference>
<evidence type="ECO:0000313" key="8">
    <source>
        <dbReference type="Proteomes" id="UP000522313"/>
    </source>
</evidence>
<evidence type="ECO:0000256" key="3">
    <source>
        <dbReference type="ARBA" id="ARBA00022692"/>
    </source>
</evidence>
<evidence type="ECO:0000256" key="2">
    <source>
        <dbReference type="ARBA" id="ARBA00022475"/>
    </source>
</evidence>
<accession>A0A7X0JDX6</accession>
<reference evidence="7 8" key="1">
    <citation type="submission" date="2020-08" db="EMBL/GenBank/DDBJ databases">
        <title>The Agave Microbiome: Exploring the role of microbial communities in plant adaptations to desert environments.</title>
        <authorList>
            <person name="Partida-Martinez L.P."/>
        </authorList>
    </citation>
    <scope>NUCLEOTIDE SEQUENCE [LARGE SCALE GENOMIC DNA]</scope>
    <source>
        <strain evidence="7 8">AS3.13</strain>
    </source>
</reference>
<protein>
    <submittedName>
        <fullName evidence="7">Phosphatidylglycerol lysyltransferase</fullName>
        <ecNumber evidence="7">2.3.2.3</ecNumber>
    </submittedName>
</protein>
<dbReference type="EMBL" id="JACHBT010000009">
    <property type="protein sequence ID" value="MBB6504982.1"/>
    <property type="molecule type" value="Genomic_DNA"/>
</dbReference>
<name>A0A7X0JDX6_9SPHN</name>
<feature type="transmembrane region" description="Helical" evidence="6">
    <location>
        <begin position="118"/>
        <end position="145"/>
    </location>
</feature>
<evidence type="ECO:0000256" key="5">
    <source>
        <dbReference type="ARBA" id="ARBA00023136"/>
    </source>
</evidence>
<feature type="transmembrane region" description="Helical" evidence="6">
    <location>
        <begin position="201"/>
        <end position="223"/>
    </location>
</feature>
<keyword evidence="2" id="KW-1003">Cell membrane</keyword>
<dbReference type="EC" id="2.3.2.3" evidence="7"/>
<proteinExistence type="predicted"/>
<keyword evidence="7" id="KW-0808">Transferase</keyword>
<dbReference type="Proteomes" id="UP000522313">
    <property type="component" value="Unassembled WGS sequence"/>
</dbReference>
<feature type="transmembrane region" description="Helical" evidence="6">
    <location>
        <begin position="44"/>
        <end position="66"/>
    </location>
</feature>
<dbReference type="Pfam" id="PF03706">
    <property type="entry name" value="LPG_synthase_TM"/>
    <property type="match status" value="1"/>
</dbReference>
<evidence type="ECO:0000256" key="1">
    <source>
        <dbReference type="ARBA" id="ARBA00004651"/>
    </source>
</evidence>
<dbReference type="GO" id="GO:0050071">
    <property type="term" value="F:phosphatidylglycerol lysyltransferase activity"/>
    <property type="evidence" value="ECO:0007669"/>
    <property type="project" value="UniProtKB-EC"/>
</dbReference>